<comment type="caution">
    <text evidence="2">The sequence shown here is derived from an EMBL/GenBank/DDBJ whole genome shotgun (WGS) entry which is preliminary data.</text>
</comment>
<name>A0A834IGT8_RHYFE</name>
<evidence type="ECO:0000313" key="3">
    <source>
        <dbReference type="Proteomes" id="UP000625711"/>
    </source>
</evidence>
<reference evidence="2" key="1">
    <citation type="submission" date="2020-08" db="EMBL/GenBank/DDBJ databases">
        <title>Genome sequencing and assembly of the red palm weevil Rhynchophorus ferrugineus.</title>
        <authorList>
            <person name="Dias G.B."/>
            <person name="Bergman C.M."/>
            <person name="Manee M."/>
        </authorList>
    </citation>
    <scope>NUCLEOTIDE SEQUENCE</scope>
    <source>
        <strain evidence="2">AA-2017</strain>
        <tissue evidence="2">Whole larva</tissue>
    </source>
</reference>
<accession>A0A834IGT8</accession>
<dbReference type="AlphaFoldDB" id="A0A834IGT8"/>
<proteinExistence type="predicted"/>
<feature type="compositionally biased region" description="Pro residues" evidence="1">
    <location>
        <begin position="56"/>
        <end position="67"/>
    </location>
</feature>
<dbReference type="Proteomes" id="UP000625711">
    <property type="component" value="Unassembled WGS sequence"/>
</dbReference>
<gene>
    <name evidence="2" type="ORF">GWI33_009267</name>
</gene>
<organism evidence="2 3">
    <name type="scientific">Rhynchophorus ferrugineus</name>
    <name type="common">Red palm weevil</name>
    <name type="synonym">Curculio ferrugineus</name>
    <dbReference type="NCBI Taxonomy" id="354439"/>
    <lineage>
        <taxon>Eukaryota</taxon>
        <taxon>Metazoa</taxon>
        <taxon>Ecdysozoa</taxon>
        <taxon>Arthropoda</taxon>
        <taxon>Hexapoda</taxon>
        <taxon>Insecta</taxon>
        <taxon>Pterygota</taxon>
        <taxon>Neoptera</taxon>
        <taxon>Endopterygota</taxon>
        <taxon>Coleoptera</taxon>
        <taxon>Polyphaga</taxon>
        <taxon>Cucujiformia</taxon>
        <taxon>Curculionidae</taxon>
        <taxon>Dryophthorinae</taxon>
        <taxon>Rhynchophorus</taxon>
    </lineage>
</organism>
<evidence type="ECO:0000313" key="2">
    <source>
        <dbReference type="EMBL" id="KAF7277720.1"/>
    </source>
</evidence>
<feature type="compositionally biased region" description="Basic residues" evidence="1">
    <location>
        <begin position="69"/>
        <end position="78"/>
    </location>
</feature>
<dbReference type="EMBL" id="JAACXV010000414">
    <property type="protein sequence ID" value="KAF7277720.1"/>
    <property type="molecule type" value="Genomic_DNA"/>
</dbReference>
<feature type="region of interest" description="Disordered" evidence="1">
    <location>
        <begin position="51"/>
        <end position="78"/>
    </location>
</feature>
<sequence length="78" mass="8439">MINVPRKSIRKLLLFIDNLGTRYNEATAAVAAATTAALGPPAAAPSLFATNVRPFGAPPTDKPPPQPQRSRRTRGFYY</sequence>
<keyword evidence="3" id="KW-1185">Reference proteome</keyword>
<evidence type="ECO:0000256" key="1">
    <source>
        <dbReference type="SAM" id="MobiDB-lite"/>
    </source>
</evidence>
<protein>
    <submittedName>
        <fullName evidence="2">Uncharacterized protein</fullName>
    </submittedName>
</protein>